<dbReference type="EMBL" id="JBHTIR010004329">
    <property type="protein sequence ID" value="MFD0857006.1"/>
    <property type="molecule type" value="Genomic_DNA"/>
</dbReference>
<comment type="caution">
    <text evidence="3">The sequence shown here is derived from an EMBL/GenBank/DDBJ whole genome shotgun (WGS) entry which is preliminary data.</text>
</comment>
<accession>A0ABW3CRG2</accession>
<gene>
    <name evidence="3" type="ORF">ACFQ07_32555</name>
</gene>
<dbReference type="InterPro" id="IPR036397">
    <property type="entry name" value="RNaseH_sf"/>
</dbReference>
<evidence type="ECO:0000313" key="3">
    <source>
        <dbReference type="EMBL" id="MFD0857006.1"/>
    </source>
</evidence>
<feature type="non-terminal residue" evidence="3">
    <location>
        <position position="212"/>
    </location>
</feature>
<feature type="domain" description="Integrase catalytic" evidence="2">
    <location>
        <begin position="16"/>
        <end position="181"/>
    </location>
</feature>
<organism evidence="3 4">
    <name type="scientific">Actinomadura adrarensis</name>
    <dbReference type="NCBI Taxonomy" id="1819600"/>
    <lineage>
        <taxon>Bacteria</taxon>
        <taxon>Bacillati</taxon>
        <taxon>Actinomycetota</taxon>
        <taxon>Actinomycetes</taxon>
        <taxon>Streptosporangiales</taxon>
        <taxon>Thermomonosporaceae</taxon>
        <taxon>Actinomadura</taxon>
    </lineage>
</organism>
<dbReference type="InterPro" id="IPR050900">
    <property type="entry name" value="Transposase_IS3/IS150/IS904"/>
</dbReference>
<evidence type="ECO:0000313" key="4">
    <source>
        <dbReference type="Proteomes" id="UP001597083"/>
    </source>
</evidence>
<dbReference type="InterPro" id="IPR001584">
    <property type="entry name" value="Integrase_cat-core"/>
</dbReference>
<feature type="region of interest" description="Disordered" evidence="1">
    <location>
        <begin position="1"/>
        <end position="30"/>
    </location>
</feature>
<dbReference type="PROSITE" id="PS50994">
    <property type="entry name" value="INTEGRASE"/>
    <property type="match status" value="1"/>
</dbReference>
<dbReference type="InterPro" id="IPR012337">
    <property type="entry name" value="RNaseH-like_sf"/>
</dbReference>
<name>A0ABW3CRG2_9ACTN</name>
<proteinExistence type="predicted"/>
<evidence type="ECO:0000256" key="1">
    <source>
        <dbReference type="SAM" id="MobiDB-lite"/>
    </source>
</evidence>
<protein>
    <submittedName>
        <fullName evidence="3">Transposase</fullName>
    </submittedName>
</protein>
<keyword evidence="4" id="KW-1185">Reference proteome</keyword>
<evidence type="ECO:0000259" key="2">
    <source>
        <dbReference type="PROSITE" id="PS50994"/>
    </source>
</evidence>
<dbReference type="Pfam" id="PF00665">
    <property type="entry name" value="rve"/>
    <property type="match status" value="1"/>
</dbReference>
<dbReference type="Gene3D" id="3.30.420.10">
    <property type="entry name" value="Ribonuclease H-like superfamily/Ribonuclease H"/>
    <property type="match status" value="1"/>
</dbReference>
<dbReference type="Proteomes" id="UP001597083">
    <property type="component" value="Unassembled WGS sequence"/>
</dbReference>
<dbReference type="SUPFAM" id="SSF53098">
    <property type="entry name" value="Ribonuclease H-like"/>
    <property type="match status" value="1"/>
</dbReference>
<dbReference type="PANTHER" id="PTHR46889">
    <property type="entry name" value="TRANSPOSASE INSF FOR INSERTION SEQUENCE IS3B-RELATED"/>
    <property type="match status" value="1"/>
</dbReference>
<dbReference type="PANTHER" id="PTHR46889:SF4">
    <property type="entry name" value="TRANSPOSASE INSO FOR INSERTION SEQUENCE ELEMENT IS911B-RELATED"/>
    <property type="match status" value="1"/>
</dbReference>
<sequence length="212" mass="23448">METRTSGAEGGPGKRTGRDPGTAPRSDPYTKLKGPARGVYYLLYVILDIFSRKVVHWEIWPTETGTLAKEFILRAIDANGGVKPHAVHADRGTAMTSNTVSGLLALLGIDQSHSRPHVSNDNPYSEAQFKTLKYCPAFPGRFGSIEDAGVFCRQFFTYYNQEHRHSGIAMHTPASVHDGSAVRVQAKRVATLNAAFLAHPERFRGRRPYPPR</sequence>
<reference evidence="4" key="1">
    <citation type="journal article" date="2019" name="Int. J. Syst. Evol. Microbiol.">
        <title>The Global Catalogue of Microorganisms (GCM) 10K type strain sequencing project: providing services to taxonomists for standard genome sequencing and annotation.</title>
        <authorList>
            <consortium name="The Broad Institute Genomics Platform"/>
            <consortium name="The Broad Institute Genome Sequencing Center for Infectious Disease"/>
            <person name="Wu L."/>
            <person name="Ma J."/>
        </authorList>
    </citation>
    <scope>NUCLEOTIDE SEQUENCE [LARGE SCALE GENOMIC DNA]</scope>
    <source>
        <strain evidence="4">JCM 31696</strain>
    </source>
</reference>